<evidence type="ECO:0000256" key="1">
    <source>
        <dbReference type="SAM" id="MobiDB-lite"/>
    </source>
</evidence>
<feature type="region of interest" description="Disordered" evidence="1">
    <location>
        <begin position="195"/>
        <end position="214"/>
    </location>
</feature>
<comment type="caution">
    <text evidence="2">The sequence shown here is derived from an EMBL/GenBank/DDBJ whole genome shotgun (WGS) entry which is preliminary data.</text>
</comment>
<name>A0A9P8AQJ9_9AGAR</name>
<keyword evidence="3" id="KW-1185">Reference proteome</keyword>
<organism evidence="2 3">
    <name type="scientific">Guyanagaster necrorhizus</name>
    <dbReference type="NCBI Taxonomy" id="856835"/>
    <lineage>
        <taxon>Eukaryota</taxon>
        <taxon>Fungi</taxon>
        <taxon>Dikarya</taxon>
        <taxon>Basidiomycota</taxon>
        <taxon>Agaricomycotina</taxon>
        <taxon>Agaricomycetes</taxon>
        <taxon>Agaricomycetidae</taxon>
        <taxon>Agaricales</taxon>
        <taxon>Marasmiineae</taxon>
        <taxon>Physalacriaceae</taxon>
        <taxon>Guyanagaster</taxon>
    </lineage>
</organism>
<dbReference type="Proteomes" id="UP000812287">
    <property type="component" value="Unassembled WGS sequence"/>
</dbReference>
<gene>
    <name evidence="2" type="ORF">BT62DRAFT_921582</name>
</gene>
<protein>
    <submittedName>
        <fullName evidence="2">Uncharacterized protein</fullName>
    </submittedName>
</protein>
<accession>A0A9P8AQJ9</accession>
<evidence type="ECO:0000313" key="3">
    <source>
        <dbReference type="Proteomes" id="UP000812287"/>
    </source>
</evidence>
<reference evidence="2" key="1">
    <citation type="submission" date="2020-11" db="EMBL/GenBank/DDBJ databases">
        <title>Adaptations for nitrogen fixation in a non-lichenized fungal sporocarp promotes dispersal by wood-feeding termites.</title>
        <authorList>
            <consortium name="DOE Joint Genome Institute"/>
            <person name="Koch R.A."/>
            <person name="Yoon G."/>
            <person name="Arayal U."/>
            <person name="Lail K."/>
            <person name="Amirebrahimi M."/>
            <person name="Labutti K."/>
            <person name="Lipzen A."/>
            <person name="Riley R."/>
            <person name="Barry K."/>
            <person name="Henrissat B."/>
            <person name="Grigoriev I.V."/>
            <person name="Herr J.R."/>
            <person name="Aime M.C."/>
        </authorList>
    </citation>
    <scope>NUCLEOTIDE SEQUENCE</scope>
    <source>
        <strain evidence="2">MCA 3950</strain>
    </source>
</reference>
<evidence type="ECO:0000313" key="2">
    <source>
        <dbReference type="EMBL" id="KAG7443931.1"/>
    </source>
</evidence>
<dbReference type="AlphaFoldDB" id="A0A9P8AQJ9"/>
<proteinExistence type="predicted"/>
<dbReference type="RefSeq" id="XP_043037431.1">
    <property type="nucleotide sequence ID" value="XM_043184319.1"/>
</dbReference>
<dbReference type="GeneID" id="66106616"/>
<dbReference type="EMBL" id="MU250542">
    <property type="protein sequence ID" value="KAG7443931.1"/>
    <property type="molecule type" value="Genomic_DNA"/>
</dbReference>
<sequence length="266" mass="30098">MLREAYSNCDIPFAEKHVWILDQAMIVRYLADEHWWKGGEGIEPEEIQSEVMRMDAEIVLAPLTQPKELVKQHVKDITDKSDEAEVDLDGVDFMQLSTIIQIIRTNCIPLDVVNNHKDMLCPHPGNPVSIISVLDDKKGQQAIVIISGTEKCDGVNQHIVSEQDKVKLFIANSPDSTITIMSFFFSFMPAPQWSSEAKSNKTPTEEAHHEQEKEKPEIYSVIKLSSNNVKFSHFKDKQLLNSWSLVYLSILASACTTIYEPSILKA</sequence>
<feature type="compositionally biased region" description="Basic and acidic residues" evidence="1">
    <location>
        <begin position="203"/>
        <end position="214"/>
    </location>
</feature>